<dbReference type="GO" id="GO:0016740">
    <property type="term" value="F:transferase activity"/>
    <property type="evidence" value="ECO:0007669"/>
    <property type="project" value="UniProtKB-KW"/>
</dbReference>
<accession>Q07SN1</accession>
<dbReference type="OrthoDB" id="9816113at2"/>
<gene>
    <name evidence="1" type="ordered locus">RPE_1100</name>
</gene>
<dbReference type="KEGG" id="rpe:RPE_1100"/>
<name>Q07SN1_RHOP5</name>
<evidence type="ECO:0000313" key="1">
    <source>
        <dbReference type="EMBL" id="ABJ05053.1"/>
    </source>
</evidence>
<dbReference type="CAZy" id="GT25">
    <property type="family name" value="Glycosyltransferase Family 25"/>
</dbReference>
<organism evidence="1">
    <name type="scientific">Rhodopseudomonas palustris (strain BisA53)</name>
    <dbReference type="NCBI Taxonomy" id="316055"/>
    <lineage>
        <taxon>Bacteria</taxon>
        <taxon>Pseudomonadati</taxon>
        <taxon>Pseudomonadota</taxon>
        <taxon>Alphaproteobacteria</taxon>
        <taxon>Hyphomicrobiales</taxon>
        <taxon>Nitrobacteraceae</taxon>
        <taxon>Rhodopseudomonas</taxon>
    </lineage>
</organism>
<proteinExistence type="predicted"/>
<sequence length="242" mass="27663">MRRLIEFFDRAYLINLPDRVDRRKGAEQEFVRLGMGDLLHSHIEISPGVRFEEPGEFYSVGARGSFNAHRNVLKRAQKLNLENVLVFEDDILLKSAPAGFIEKLLQEIPETNWDVIYFGYIKPIPENVNGTLFRTTPAPIHDTIGGHFYSVNKSFISTMIDYMNDCESRPRGHADGGPTSRDGAYNHIRYVNPNARIFLTAQSLGGQRSSRSDITDSFFLDRIKWLRSTVNAARRLKTMLAR</sequence>
<dbReference type="HOGENOM" id="CLU_1160000_0_0_5"/>
<keyword evidence="1" id="KW-0808">Transferase</keyword>
<dbReference type="AlphaFoldDB" id="Q07SN1"/>
<protein>
    <submittedName>
        <fullName evidence="1">Glycosyl transferase, family 25</fullName>
    </submittedName>
</protein>
<dbReference type="eggNOG" id="COG3306">
    <property type="taxonomic scope" value="Bacteria"/>
</dbReference>
<dbReference type="EMBL" id="CP000463">
    <property type="protein sequence ID" value="ABJ05053.1"/>
    <property type="molecule type" value="Genomic_DNA"/>
</dbReference>
<reference evidence="1" key="1">
    <citation type="submission" date="2006-09" db="EMBL/GenBank/DDBJ databases">
        <title>Complete sequence of Rhodopseudomonas palustris BisA53.</title>
        <authorList>
            <consortium name="US DOE Joint Genome Institute"/>
            <person name="Copeland A."/>
            <person name="Lucas S."/>
            <person name="Lapidus A."/>
            <person name="Barry K."/>
            <person name="Detter J.C."/>
            <person name="Glavina del Rio T."/>
            <person name="Hammon N."/>
            <person name="Israni S."/>
            <person name="Dalin E."/>
            <person name="Tice H."/>
            <person name="Pitluck S."/>
            <person name="Chain P."/>
            <person name="Malfatti S."/>
            <person name="Shin M."/>
            <person name="Vergez L."/>
            <person name="Schmutz J."/>
            <person name="Larimer F."/>
            <person name="Land M."/>
            <person name="Hauser L."/>
            <person name="Pelletier D.A."/>
            <person name="Kyrpides N."/>
            <person name="Kim E."/>
            <person name="Harwood C.S."/>
            <person name="Oda Y."/>
            <person name="Richardson P."/>
        </authorList>
    </citation>
    <scope>NUCLEOTIDE SEQUENCE [LARGE SCALE GENOMIC DNA]</scope>
    <source>
        <strain evidence="1">BisA53</strain>
    </source>
</reference>
<dbReference type="STRING" id="316055.RPE_1100"/>